<dbReference type="GO" id="GO:0005179">
    <property type="term" value="F:hormone activity"/>
    <property type="evidence" value="ECO:0007669"/>
    <property type="project" value="InterPro"/>
</dbReference>
<evidence type="ECO:0000313" key="4">
    <source>
        <dbReference type="EMBL" id="DAA33897.1"/>
    </source>
</evidence>
<reference evidence="4" key="2">
    <citation type="journal article" date="2010" name="PLoS Biol.">
        <title>Genome-wide analyses reveal a role for peptide hormones in planarian germline development.</title>
        <authorList>
            <person name="Collins J.J."/>
            <person name="Hou X."/>
            <person name="Romanova E.V."/>
            <person name="Lambrus B.G."/>
            <person name="Miller C.M."/>
            <person name="Saberi A."/>
            <person name="Sweedler J.V."/>
            <person name="Newmark P.A."/>
        </authorList>
    </citation>
    <scope>NUCLEOTIDE SEQUENCE</scope>
</reference>
<reference evidence="4" key="1">
    <citation type="submission" date="2009-12" db="EMBL/GenBank/DDBJ databases">
        <authorList>
            <person name="Collins J."/>
            <person name="Hou X."/>
            <person name="Romanova E.V."/>
            <person name="Miller C.M."/>
            <person name="Lambrus B.G."/>
            <person name="Sweedler J.V."/>
            <person name="Newmark P.A."/>
        </authorList>
    </citation>
    <scope>NUCLEOTIDE SEQUENCE</scope>
</reference>
<evidence type="ECO:0000256" key="1">
    <source>
        <dbReference type="ARBA" id="ARBA00004613"/>
    </source>
</evidence>
<dbReference type="OrthoDB" id="9901897at2759"/>
<dbReference type="PROSITE" id="PS00265">
    <property type="entry name" value="PANCREATIC_HORMONE_1"/>
    <property type="match status" value="1"/>
</dbReference>
<name>E3CTI3_SCHMD</name>
<dbReference type="GO" id="GO:0007218">
    <property type="term" value="P:neuropeptide signaling pathway"/>
    <property type="evidence" value="ECO:0007669"/>
    <property type="project" value="UniProtKB-KW"/>
</dbReference>
<dbReference type="InterPro" id="IPR020392">
    <property type="entry name" value="Pancreatic_hormone-like_CS"/>
</dbReference>
<dbReference type="AlphaFoldDB" id="E3CTI3"/>
<dbReference type="GO" id="GO:0005576">
    <property type="term" value="C:extracellular region"/>
    <property type="evidence" value="ECO:0007669"/>
    <property type="project" value="UniProtKB-SubCell"/>
</dbReference>
<keyword evidence="4" id="KW-0527">Neuropeptide</keyword>
<protein>
    <submittedName>
        <fullName evidence="4">Neuropeptide Y prohormone-5</fullName>
    </submittedName>
</protein>
<evidence type="ECO:0000256" key="3">
    <source>
        <dbReference type="ARBA" id="ARBA00022525"/>
    </source>
</evidence>
<comment type="similarity">
    <text evidence="2">Belongs to the NPY family.</text>
</comment>
<dbReference type="Pfam" id="PF00159">
    <property type="entry name" value="Hormone_3"/>
    <property type="match status" value="1"/>
</dbReference>
<dbReference type="EMBL" id="BK007008">
    <property type="protein sequence ID" value="DAA33897.1"/>
    <property type="molecule type" value="mRNA"/>
</dbReference>
<evidence type="ECO:0000256" key="2">
    <source>
        <dbReference type="ARBA" id="ARBA00010022"/>
    </source>
</evidence>
<accession>E3CTI3</accession>
<organism evidence="4">
    <name type="scientific">Schmidtea mediterranea</name>
    <name type="common">Freshwater planarian flatworm</name>
    <dbReference type="NCBI Taxonomy" id="79327"/>
    <lineage>
        <taxon>Eukaryota</taxon>
        <taxon>Metazoa</taxon>
        <taxon>Spiralia</taxon>
        <taxon>Lophotrochozoa</taxon>
        <taxon>Platyhelminthes</taxon>
        <taxon>Rhabditophora</taxon>
        <taxon>Seriata</taxon>
        <taxon>Tricladida</taxon>
        <taxon>Continenticola</taxon>
        <taxon>Geoplanoidea</taxon>
        <taxon>Dugesiidae</taxon>
        <taxon>Schmidtea</taxon>
    </lineage>
</organism>
<dbReference type="InterPro" id="IPR001955">
    <property type="entry name" value="Pancreatic_hormone-like"/>
</dbReference>
<dbReference type="PROSITE" id="PS50276">
    <property type="entry name" value="PANCREATIC_HORMONE_2"/>
    <property type="match status" value="1"/>
</dbReference>
<keyword evidence="3" id="KW-0964">Secreted</keyword>
<sequence length="86" mass="10067">MLIGYNCKSGIILLMAVLGAMWLSGIQTDDRVDIRKSIFSSPEALRRYLLQMNEYLAIVARPRYGKRSLPIDMNRLQFDNYENYFK</sequence>
<comment type="subcellular location">
    <subcellularLocation>
        <location evidence="1">Secreted</location>
    </subcellularLocation>
</comment>
<proteinExistence type="evidence at transcript level"/>